<dbReference type="AlphaFoldDB" id="A0A4V2K6P9"/>
<dbReference type="EMBL" id="ML145227">
    <property type="protein sequence ID" value="TBU53063.1"/>
    <property type="molecule type" value="Genomic_DNA"/>
</dbReference>
<gene>
    <name evidence="2" type="ORF">BD310DRAFT_981422</name>
</gene>
<proteinExistence type="predicted"/>
<dbReference type="Proteomes" id="UP000292082">
    <property type="component" value="Unassembled WGS sequence"/>
</dbReference>
<evidence type="ECO:0000313" key="2">
    <source>
        <dbReference type="EMBL" id="TBU53063.1"/>
    </source>
</evidence>
<name>A0A4V2K6P9_9APHY</name>
<organism evidence="2 3">
    <name type="scientific">Dichomitus squalens</name>
    <dbReference type="NCBI Taxonomy" id="114155"/>
    <lineage>
        <taxon>Eukaryota</taxon>
        <taxon>Fungi</taxon>
        <taxon>Dikarya</taxon>
        <taxon>Basidiomycota</taxon>
        <taxon>Agaricomycotina</taxon>
        <taxon>Agaricomycetes</taxon>
        <taxon>Polyporales</taxon>
        <taxon>Polyporaceae</taxon>
        <taxon>Dichomitus</taxon>
    </lineage>
</organism>
<sequence>MSRLLPYLFSTLHHIYQLFMANTHPQLFAIYIEPPDGPDTGSGGLESLSYRSAYCFYVNNTGAHELVLSRIDYCKMVQGVRHEFVLTHLASPLGAVGLIIWERQGFHPRNEKTDDLPSPAPAPAPSPSPLFTSNAPARLSEMLDGLKGTELAIDRAVCIDGISTSPFRLAPYDVLASVTPSPPIAFHKALAAFKVVSRSKPYYDTRLANCYVFGLTFFRLLVGPDVWEREVMKGAFTESAGVFHLPPVSINVLDRSVNGASELQGEFEKEVKALEAKAAMSKRQSTALQVLTEQGVYSGSTSGQSAQLNLPDVGMRMVSTDLEISAYYYY</sequence>
<feature type="compositionally biased region" description="Pro residues" evidence="1">
    <location>
        <begin position="118"/>
        <end position="128"/>
    </location>
</feature>
<protein>
    <submittedName>
        <fullName evidence="2">Uncharacterized protein</fullName>
    </submittedName>
</protein>
<evidence type="ECO:0000313" key="3">
    <source>
        <dbReference type="Proteomes" id="UP000292082"/>
    </source>
</evidence>
<accession>A0A4V2K6P9</accession>
<keyword evidence="3" id="KW-1185">Reference proteome</keyword>
<reference evidence="2 3" key="1">
    <citation type="submission" date="2019-01" db="EMBL/GenBank/DDBJ databases">
        <title>Draft genome sequences of three monokaryotic isolates of the white-rot basidiomycete fungus Dichomitus squalens.</title>
        <authorList>
            <consortium name="DOE Joint Genome Institute"/>
            <person name="Lopez S.C."/>
            <person name="Andreopoulos B."/>
            <person name="Pangilinan J."/>
            <person name="Lipzen A."/>
            <person name="Riley R."/>
            <person name="Ahrendt S."/>
            <person name="Ng V."/>
            <person name="Barry K."/>
            <person name="Daum C."/>
            <person name="Grigoriev I.V."/>
            <person name="Hilden K.S."/>
            <person name="Makela M.R."/>
            <person name="de Vries R.P."/>
        </authorList>
    </citation>
    <scope>NUCLEOTIDE SEQUENCE [LARGE SCALE GENOMIC DNA]</scope>
    <source>
        <strain evidence="2 3">CBS 464.89</strain>
    </source>
</reference>
<evidence type="ECO:0000256" key="1">
    <source>
        <dbReference type="SAM" id="MobiDB-lite"/>
    </source>
</evidence>
<feature type="region of interest" description="Disordered" evidence="1">
    <location>
        <begin position="110"/>
        <end position="129"/>
    </location>
</feature>